<dbReference type="PANTHER" id="PTHR38468">
    <property type="entry name" value="SLL0939 PROTEIN"/>
    <property type="match status" value="1"/>
</dbReference>
<dbReference type="Proteomes" id="UP001169242">
    <property type="component" value="Unassembled WGS sequence"/>
</dbReference>
<dbReference type="PANTHER" id="PTHR38468:SF1">
    <property type="entry name" value="SLL0939 PROTEIN"/>
    <property type="match status" value="1"/>
</dbReference>
<keyword evidence="1" id="KW-0472">Membrane</keyword>
<dbReference type="EMBL" id="JAQIFT010000061">
    <property type="protein sequence ID" value="MDA3733316.1"/>
    <property type="molecule type" value="Genomic_DNA"/>
</dbReference>
<dbReference type="Pfam" id="PF07784">
    <property type="entry name" value="DUF1622"/>
    <property type="match status" value="1"/>
</dbReference>
<dbReference type="RefSeq" id="WP_271013182.1">
    <property type="nucleotide sequence ID" value="NZ_JAQIFT010000061.1"/>
</dbReference>
<comment type="caution">
    <text evidence="2">The sequence shown here is derived from an EMBL/GenBank/DDBJ whole genome shotgun (WGS) entry which is preliminary data.</text>
</comment>
<evidence type="ECO:0000313" key="2">
    <source>
        <dbReference type="EMBL" id="MDA3733316.1"/>
    </source>
</evidence>
<name>A0AA42DQS1_9FIRM</name>
<organism evidence="2 3">
    <name type="scientific">Holtiella tumoricola</name>
    <dbReference type="NCBI Taxonomy" id="3018743"/>
    <lineage>
        <taxon>Bacteria</taxon>
        <taxon>Bacillati</taxon>
        <taxon>Bacillota</taxon>
        <taxon>Clostridia</taxon>
        <taxon>Lachnospirales</taxon>
        <taxon>Cellulosilyticaceae</taxon>
        <taxon>Holtiella</taxon>
    </lineage>
</organism>
<evidence type="ECO:0000256" key="1">
    <source>
        <dbReference type="SAM" id="Phobius"/>
    </source>
</evidence>
<protein>
    <submittedName>
        <fullName evidence="2">DUF1622 domain-containing protein</fullName>
    </submittedName>
</protein>
<sequence>MLEFLITRYLPALIHVLEAMGIIVLTIGAANGFYHYIVSLFHHNPSTSRSHFASSMAISLEFKLAAEILKTVLVRTIDEIIILGAIILLRALMTLIIHWEIRQDSPHERTDPEK</sequence>
<gene>
    <name evidence="2" type="ORF">PBV87_17695</name>
</gene>
<proteinExistence type="predicted"/>
<keyword evidence="1" id="KW-1133">Transmembrane helix</keyword>
<dbReference type="AlphaFoldDB" id="A0AA42DQS1"/>
<dbReference type="InterPro" id="IPR012427">
    <property type="entry name" value="DUF1622"/>
</dbReference>
<keyword evidence="1" id="KW-0812">Transmembrane</keyword>
<reference evidence="2" key="1">
    <citation type="journal article" date="2023" name="Int. J. Syst. Evol. Microbiol.">
        <title>&lt;i&gt;Holtiella tumoricola&lt;/i&gt; gen. nov. sp. nov., isolated from a human clinical sample.</title>
        <authorList>
            <person name="Allen-Vercoe E."/>
            <person name="Daigneault M.C."/>
            <person name="Vancuren S.J."/>
            <person name="Cochrane K."/>
            <person name="O'Neal L.L."/>
            <person name="Sankaranarayanan K."/>
            <person name="Lawson P.A."/>
        </authorList>
    </citation>
    <scope>NUCLEOTIDE SEQUENCE</scope>
    <source>
        <strain evidence="2">CC70A</strain>
    </source>
</reference>
<feature type="transmembrane region" description="Helical" evidence="1">
    <location>
        <begin position="80"/>
        <end position="99"/>
    </location>
</feature>
<accession>A0AA42DQS1</accession>
<evidence type="ECO:0000313" key="3">
    <source>
        <dbReference type="Proteomes" id="UP001169242"/>
    </source>
</evidence>
<keyword evidence="3" id="KW-1185">Reference proteome</keyword>
<feature type="transmembrane region" description="Helical" evidence="1">
    <location>
        <begin position="12"/>
        <end position="37"/>
    </location>
</feature>